<feature type="transmembrane region" description="Helical" evidence="7">
    <location>
        <begin position="513"/>
        <end position="533"/>
    </location>
</feature>
<feature type="transmembrane region" description="Helical" evidence="7">
    <location>
        <begin position="413"/>
        <end position="432"/>
    </location>
</feature>
<evidence type="ECO:0000256" key="7">
    <source>
        <dbReference type="SAM" id="Phobius"/>
    </source>
</evidence>
<name>A0A179BF43_RHILE</name>
<evidence type="ECO:0000256" key="2">
    <source>
        <dbReference type="ARBA" id="ARBA00005236"/>
    </source>
</evidence>
<evidence type="ECO:0000256" key="3">
    <source>
        <dbReference type="ARBA" id="ARBA00022475"/>
    </source>
</evidence>
<proteinExistence type="inferred from homology"/>
<sequence length="884" mass="91635">MYQHWLIGLVRTRSGRLVGTIGGVALTVAFVTCLGAFLQSSAAEMTARSIAQVPVDWQVQLLPGADGGAVEAGIRSAVPVTALQPVRYADVPGFEANTGGTVQTTGGGTVLGINASYLSRFPDQVRSLLGSVDGVLVAQQTAANLHVSLGDEVVIHRQQAPDVSVTIAGIVELLNADALFQAIGVPAGAAPQAPPDNVLLLPMAQWQQLFDPQLGGSPNTVRTEFHVKHDHHDLPSDPLAASTAASERGHNFEARVAGAALLANNLAARLEAVREDALYARLIFLFLGAPGVILAVLLTLAVAGAGRDRRRRDQALLRLRGATVETVLRLAAVEAAVAGIGGAVLGIFLGALAGYLILGVALLRSEAVALLATVAGAGVALSLAAILIPTWRDARGSTVAAIRGSIGKHRTPLWSRGYVDLVLLVLAAAFYWRSAASGYQVVLAPEGVAATAVDYTAFLPPVLLWSGLALLAVRLVGAGLQRGRSVIARGLRPVAGSLADVIAATFGRQGPRLTAGVGLAALAFAFATSTAVFNATYEAQARVDAELTNGADVTVTGTSAVPASQALDRLSKLPGVLAVQPMQHRYAYVGTDLQDLYGIDPERIGSATAMSDAYFANGAARATLADLARTPDGVLVSQETVNDYQLNRGDSINLRLQNVADHQYHIVSFHIVGVVREFPTAPKDSFLVANATYVAQQTGSAGSEIALIRMNDDPARVALTVRSTIADLPALKVSQIGDAVALIGSSLTAIDLAGLTRLELIFALVMLAASGGLVLGLGLADRERSFAILVALGAKPRQLGAFVWSEAGLVVGGGMLLGLLAGVLIAYVLVKLLTGVFDPPPEALSLPWGYLAALVITATSAALLAATSEAMRSRANVTEKLRGE</sequence>
<keyword evidence="6 7" id="KW-0472">Membrane</keyword>
<keyword evidence="3" id="KW-1003">Cell membrane</keyword>
<comment type="caution">
    <text evidence="9">The sequence shown here is derived from an EMBL/GenBank/DDBJ whole genome shotgun (WGS) entry which is preliminary data.</text>
</comment>
<feature type="transmembrane region" description="Helical" evidence="7">
    <location>
        <begin position="848"/>
        <end position="866"/>
    </location>
</feature>
<feature type="transmembrane region" description="Helical" evidence="7">
    <location>
        <begin position="462"/>
        <end position="480"/>
    </location>
</feature>
<reference evidence="9" key="1">
    <citation type="submission" date="2016-04" db="EMBL/GenBank/DDBJ databases">
        <title>Fast-growing isolate from the root nodules of Vavilovia formosa.</title>
        <authorList>
            <person name="Kimeklis A."/>
            <person name="Safronova V."/>
            <person name="Belimov A."/>
            <person name="Andronov E."/>
        </authorList>
    </citation>
    <scope>NUCLEOTIDE SEQUENCE [LARGE SCALE GENOMIC DNA]</scope>
    <source>
        <strain evidence="9">Vaf-46</strain>
    </source>
</reference>
<dbReference type="GO" id="GO:0098797">
    <property type="term" value="C:plasma membrane protein complex"/>
    <property type="evidence" value="ECO:0007669"/>
    <property type="project" value="TreeGrafter"/>
</dbReference>
<comment type="subcellular location">
    <subcellularLocation>
        <location evidence="1">Cell membrane</location>
        <topology evidence="1">Multi-pass membrane protein</topology>
    </subcellularLocation>
</comment>
<feature type="transmembrane region" description="Helical" evidence="7">
    <location>
        <begin position="801"/>
        <end position="828"/>
    </location>
</feature>
<dbReference type="AlphaFoldDB" id="A0A179BF43"/>
<dbReference type="GO" id="GO:0044874">
    <property type="term" value="P:lipoprotein localization to outer membrane"/>
    <property type="evidence" value="ECO:0007669"/>
    <property type="project" value="TreeGrafter"/>
</dbReference>
<protein>
    <submittedName>
        <fullName evidence="9">ABC transporter permease</fullName>
    </submittedName>
</protein>
<evidence type="ECO:0000256" key="4">
    <source>
        <dbReference type="ARBA" id="ARBA00022692"/>
    </source>
</evidence>
<dbReference type="EMBL" id="LWBS01000431">
    <property type="protein sequence ID" value="OAP89634.1"/>
    <property type="molecule type" value="Genomic_DNA"/>
</dbReference>
<keyword evidence="4 7" id="KW-0812">Transmembrane</keyword>
<dbReference type="InterPro" id="IPR003838">
    <property type="entry name" value="ABC3_permease_C"/>
</dbReference>
<evidence type="ECO:0000256" key="1">
    <source>
        <dbReference type="ARBA" id="ARBA00004651"/>
    </source>
</evidence>
<dbReference type="PANTHER" id="PTHR30489">
    <property type="entry name" value="LIPOPROTEIN-RELEASING SYSTEM TRANSMEMBRANE PROTEIN LOLE"/>
    <property type="match status" value="1"/>
</dbReference>
<dbReference type="PANTHER" id="PTHR30489:SF0">
    <property type="entry name" value="LIPOPROTEIN-RELEASING SYSTEM TRANSMEMBRANE PROTEIN LOLE"/>
    <property type="match status" value="1"/>
</dbReference>
<keyword evidence="5 7" id="KW-1133">Transmembrane helix</keyword>
<organism evidence="9">
    <name type="scientific">Rhizobium leguminosarum</name>
    <dbReference type="NCBI Taxonomy" id="384"/>
    <lineage>
        <taxon>Bacteria</taxon>
        <taxon>Pseudomonadati</taxon>
        <taxon>Pseudomonadota</taxon>
        <taxon>Alphaproteobacteria</taxon>
        <taxon>Hyphomicrobiales</taxon>
        <taxon>Rhizobiaceae</taxon>
        <taxon>Rhizobium/Agrobacterium group</taxon>
        <taxon>Rhizobium</taxon>
    </lineage>
</organism>
<feature type="domain" description="ABC3 transporter permease C-terminal" evidence="8">
    <location>
        <begin position="292"/>
        <end position="392"/>
    </location>
</feature>
<feature type="transmembrane region" description="Helical" evidence="7">
    <location>
        <begin position="369"/>
        <end position="392"/>
    </location>
</feature>
<dbReference type="Pfam" id="PF02687">
    <property type="entry name" value="FtsX"/>
    <property type="match status" value="2"/>
</dbReference>
<evidence type="ECO:0000259" key="8">
    <source>
        <dbReference type="Pfam" id="PF02687"/>
    </source>
</evidence>
<feature type="transmembrane region" description="Helical" evidence="7">
    <location>
        <begin position="760"/>
        <end position="780"/>
    </location>
</feature>
<feature type="transmembrane region" description="Helical" evidence="7">
    <location>
        <begin position="17"/>
        <end position="38"/>
    </location>
</feature>
<evidence type="ECO:0000256" key="5">
    <source>
        <dbReference type="ARBA" id="ARBA00022989"/>
    </source>
</evidence>
<feature type="domain" description="ABC3 transporter permease C-terminal" evidence="8">
    <location>
        <begin position="761"/>
        <end position="870"/>
    </location>
</feature>
<evidence type="ECO:0000313" key="9">
    <source>
        <dbReference type="EMBL" id="OAP89634.1"/>
    </source>
</evidence>
<gene>
    <name evidence="9" type="ORF">A4U53_32000</name>
</gene>
<comment type="similarity">
    <text evidence="2">Belongs to the ABC-4 integral membrane protein family. LolC/E subfamily.</text>
</comment>
<feature type="transmembrane region" description="Helical" evidence="7">
    <location>
        <begin position="327"/>
        <end position="357"/>
    </location>
</feature>
<evidence type="ECO:0000256" key="6">
    <source>
        <dbReference type="ARBA" id="ARBA00023136"/>
    </source>
</evidence>
<accession>A0A179BF43</accession>
<feature type="transmembrane region" description="Helical" evidence="7">
    <location>
        <begin position="282"/>
        <end position="306"/>
    </location>
</feature>
<dbReference type="InterPro" id="IPR051447">
    <property type="entry name" value="Lipoprotein-release_system"/>
</dbReference>